<dbReference type="SMART" id="SM00497">
    <property type="entry name" value="IENR1"/>
    <property type="match status" value="4"/>
</dbReference>
<dbReference type="GO" id="GO:0016788">
    <property type="term" value="F:hydrolase activity, acting on ester bonds"/>
    <property type="evidence" value="ECO:0007669"/>
    <property type="project" value="InterPro"/>
</dbReference>
<keyword evidence="2" id="KW-0378">Hydrolase</keyword>
<dbReference type="GO" id="GO:0004519">
    <property type="term" value="F:endonuclease activity"/>
    <property type="evidence" value="ECO:0007669"/>
    <property type="project" value="UniProtKB-KW"/>
</dbReference>
<dbReference type="InterPro" id="IPR010896">
    <property type="entry name" value="NUMOD1"/>
</dbReference>
<reference evidence="2" key="1">
    <citation type="submission" date="2018-10" db="EMBL/GenBank/DDBJ databases">
        <title>Hidden diversity of soil giant viruses.</title>
        <authorList>
            <person name="Schulz F."/>
            <person name="Alteio L."/>
            <person name="Goudeau D."/>
            <person name="Ryan E.M."/>
            <person name="Malmstrom R.R."/>
            <person name="Blanchard J."/>
            <person name="Woyke T."/>
        </authorList>
    </citation>
    <scope>NUCLEOTIDE SEQUENCE</scope>
    <source>
        <strain evidence="2">TEV1</strain>
    </source>
</reference>
<dbReference type="SUPFAM" id="SSF54060">
    <property type="entry name" value="His-Me finger endonucleases"/>
    <property type="match status" value="2"/>
</dbReference>
<dbReference type="Pfam" id="PF13392">
    <property type="entry name" value="HNH_3"/>
    <property type="match status" value="2"/>
</dbReference>
<evidence type="ECO:0000259" key="1">
    <source>
        <dbReference type="SMART" id="SM00507"/>
    </source>
</evidence>
<dbReference type="InterPro" id="IPR003615">
    <property type="entry name" value="HNH_nuc"/>
</dbReference>
<dbReference type="InterPro" id="IPR003647">
    <property type="entry name" value="Intron_nuc_1_rpt"/>
</dbReference>
<dbReference type="InterPro" id="IPR010902">
    <property type="entry name" value="NUMOD4"/>
</dbReference>
<dbReference type="Gene3D" id="3.90.75.20">
    <property type="match status" value="2"/>
</dbReference>
<feature type="domain" description="HNH nuclease" evidence="1">
    <location>
        <begin position="50"/>
        <end position="98"/>
    </location>
</feature>
<dbReference type="InterPro" id="IPR044925">
    <property type="entry name" value="His-Me_finger_sf"/>
</dbReference>
<keyword evidence="2" id="KW-0540">Nuclease</keyword>
<feature type="domain" description="HNH nuclease" evidence="1">
    <location>
        <begin position="220"/>
        <end position="268"/>
    </location>
</feature>
<gene>
    <name evidence="2" type="ORF">Terrestrivirus13_5</name>
</gene>
<dbReference type="SMART" id="SM00507">
    <property type="entry name" value="HNHc"/>
    <property type="match status" value="2"/>
</dbReference>
<dbReference type="Pfam" id="PF07463">
    <property type="entry name" value="NUMOD4"/>
    <property type="match status" value="1"/>
</dbReference>
<keyword evidence="2" id="KW-0255">Endonuclease</keyword>
<dbReference type="InterPro" id="IPR036388">
    <property type="entry name" value="WH-like_DNA-bd_sf"/>
</dbReference>
<dbReference type="EMBL" id="MK071991">
    <property type="protein sequence ID" value="AYV76739.1"/>
    <property type="molecule type" value="Genomic_DNA"/>
</dbReference>
<accession>A0A3G4ZTH2</accession>
<name>A0A3G4ZTH2_9VIRU</name>
<dbReference type="Gene3D" id="1.10.10.10">
    <property type="entry name" value="Winged helix-like DNA-binding domain superfamily/Winged helix DNA-binding domain"/>
    <property type="match status" value="3"/>
</dbReference>
<protein>
    <submittedName>
        <fullName evidence="2">HNH endonuclease</fullName>
    </submittedName>
</protein>
<dbReference type="Pfam" id="PF07453">
    <property type="entry name" value="NUMOD1"/>
    <property type="match status" value="3"/>
</dbReference>
<organism evidence="2">
    <name type="scientific">Terrestrivirus sp</name>
    <dbReference type="NCBI Taxonomy" id="2487775"/>
    <lineage>
        <taxon>Viruses</taxon>
        <taxon>Varidnaviria</taxon>
        <taxon>Bamfordvirae</taxon>
        <taxon>Nucleocytoviricota</taxon>
        <taxon>Megaviricetes</taxon>
        <taxon>Imitervirales</taxon>
        <taxon>Mimiviridae</taxon>
        <taxon>Klosneuvirinae</taxon>
    </lineage>
</organism>
<sequence length="512" mass="59104">MTEIWKSVVEFPDYECSNLGHIKNIKTNKLLKLIPRNTGYVYVTLKNEKSVKSFFVHRIIALTWIENPENKSTVDHINRIRSDNRVENLRWATNIEQAKNQTKPLLINSARGVWKCNSITKEKIKLFRSNTDAAKNIFQNITDIKKVAINIGEAARNGTRAYEYYWKYDDAEIENKDDEIWKNIEETSYKVSNYGRIIGKRNNILKCWLCSEGYICFGLGKKSKRVHIMVANAFLEKKPNATIVNHKDGNKSNNHIDNLEWVTVLENNVHAIETGLRKSIRKIAQYDSENKLIKIYNSATDAGKALNVDHSTILNVCNNKHKSKFDYNLKFYKDTGNESMDTINNLKSIDIKENNDIIINKSKISVKKIAQYDSDGKLIKIYKSSREAAKALNNDSTCILRICKGINKSKFGYKLKFYEEAESKSNNIDDKLKSNKIDDNEVTIDKLKWSIKKIAQYDSNNKIIKIYRSAREAGKELNIDNSTILRICKGIYKSKAGYNLKFYQENDIPITE</sequence>
<proteinExistence type="predicted"/>
<evidence type="ECO:0000313" key="2">
    <source>
        <dbReference type="EMBL" id="AYV76739.1"/>
    </source>
</evidence>